<dbReference type="RefSeq" id="XP_026291742.1">
    <property type="nucleotide sequence ID" value="XM_026435957.2"/>
</dbReference>
<dbReference type="GeneID" id="113216220"/>
<proteinExistence type="inferred from homology"/>
<evidence type="ECO:0000256" key="3">
    <source>
        <dbReference type="ARBA" id="ARBA00022775"/>
    </source>
</evidence>
<feature type="domain" description="T-SNARE coiled-coil homology" evidence="6">
    <location>
        <begin position="235"/>
        <end position="297"/>
    </location>
</feature>
<dbReference type="GO" id="GO:0005484">
    <property type="term" value="F:SNAP receptor activity"/>
    <property type="evidence" value="ECO:0007669"/>
    <property type="project" value="InterPro"/>
</dbReference>
<evidence type="ECO:0000256" key="2">
    <source>
        <dbReference type="ARBA" id="ARBA00009063"/>
    </source>
</evidence>
<dbReference type="GO" id="GO:0006906">
    <property type="term" value="P:vesicle fusion"/>
    <property type="evidence" value="ECO:0007669"/>
    <property type="project" value="TreeGrafter"/>
</dbReference>
<dbReference type="GO" id="GO:0012505">
    <property type="term" value="C:endomembrane system"/>
    <property type="evidence" value="ECO:0007669"/>
    <property type="project" value="TreeGrafter"/>
</dbReference>
<feature type="transmembrane region" description="Helical" evidence="5">
    <location>
        <begin position="309"/>
        <end position="327"/>
    </location>
</feature>
<evidence type="ECO:0000259" key="6">
    <source>
        <dbReference type="PROSITE" id="PS50192"/>
    </source>
</evidence>
<evidence type="ECO:0000256" key="4">
    <source>
        <dbReference type="SAM" id="Coils"/>
    </source>
</evidence>
<dbReference type="SUPFAM" id="SSF47661">
    <property type="entry name" value="t-snare proteins"/>
    <property type="match status" value="1"/>
</dbReference>
<dbReference type="InterPro" id="IPR045242">
    <property type="entry name" value="Syntaxin"/>
</dbReference>
<evidence type="ECO:0000313" key="7">
    <source>
        <dbReference type="Proteomes" id="UP000504606"/>
    </source>
</evidence>
<dbReference type="KEGG" id="foc:113216220"/>
<reference evidence="8" key="1">
    <citation type="submission" date="2025-08" db="UniProtKB">
        <authorList>
            <consortium name="RefSeq"/>
        </authorList>
    </citation>
    <scope>IDENTIFICATION</scope>
    <source>
        <tissue evidence="8">Whole organism</tissue>
    </source>
</reference>
<dbReference type="Pfam" id="PF05739">
    <property type="entry name" value="SNARE"/>
    <property type="match status" value="1"/>
</dbReference>
<dbReference type="GO" id="GO:0031201">
    <property type="term" value="C:SNARE complex"/>
    <property type="evidence" value="ECO:0007669"/>
    <property type="project" value="TreeGrafter"/>
</dbReference>
<comment type="subcellular location">
    <subcellularLocation>
        <location evidence="1">Membrane</location>
        <topology evidence="1">Single-pass type IV membrane protein</topology>
    </subcellularLocation>
</comment>
<sequence length="328" mass="36819">MRDRLRELQEHQESLSVTSSTWYDEPDKNRLIVASYKSDVKHKVISRMVRRNVNMMLNLKKQQNNDPKHFESSVKNLQDKLSVIQNHIKDVQYSTKKLKELHTKALMALKVSTDEEAEMGKLIANGRAAAKLASSHLAELDHMGIDGAPEIQSKLTHIRQNQVSYVRLCFMTAMEQFERELDRYAKGLRQIVSKQIAIVSGDTDPAHTQDCIDTGRILAFVDNYQLEEQQAKDMLEAVSQRQTELEALEKSITEVRDLFADVAVLIAMQGAVVDNIEMLVERAAAEATKGNKQLKSAGKKQRSARKKKIILGAIGSAVAVGLITLVAI</sequence>
<dbReference type="GO" id="GO:0048278">
    <property type="term" value="P:vesicle docking"/>
    <property type="evidence" value="ECO:0007669"/>
    <property type="project" value="TreeGrafter"/>
</dbReference>
<dbReference type="Proteomes" id="UP000504606">
    <property type="component" value="Unplaced"/>
</dbReference>
<dbReference type="OrthoDB" id="10255013at2759"/>
<evidence type="ECO:0000313" key="8">
    <source>
        <dbReference type="RefSeq" id="XP_026291742.1"/>
    </source>
</evidence>
<gene>
    <name evidence="8" type="primary">LOC113216220</name>
</gene>
<keyword evidence="7" id="KW-1185">Reference proteome</keyword>
<keyword evidence="5" id="KW-1133">Transmembrane helix</keyword>
<evidence type="ECO:0000256" key="1">
    <source>
        <dbReference type="ARBA" id="ARBA00004211"/>
    </source>
</evidence>
<evidence type="ECO:0000256" key="5">
    <source>
        <dbReference type="SAM" id="Phobius"/>
    </source>
</evidence>
<dbReference type="InterPro" id="IPR006012">
    <property type="entry name" value="Syntaxin/epimorphin_CS"/>
</dbReference>
<keyword evidence="4" id="KW-0175">Coiled coil</keyword>
<organism evidence="7 8">
    <name type="scientific">Frankliniella occidentalis</name>
    <name type="common">Western flower thrips</name>
    <name type="synonym">Euthrips occidentalis</name>
    <dbReference type="NCBI Taxonomy" id="133901"/>
    <lineage>
        <taxon>Eukaryota</taxon>
        <taxon>Metazoa</taxon>
        <taxon>Ecdysozoa</taxon>
        <taxon>Arthropoda</taxon>
        <taxon>Hexapoda</taxon>
        <taxon>Insecta</taxon>
        <taxon>Pterygota</taxon>
        <taxon>Neoptera</taxon>
        <taxon>Paraneoptera</taxon>
        <taxon>Thysanoptera</taxon>
        <taxon>Terebrantia</taxon>
        <taxon>Thripoidea</taxon>
        <taxon>Thripidae</taxon>
        <taxon>Frankliniella</taxon>
    </lineage>
</organism>
<keyword evidence="3" id="KW-0813">Transport</keyword>
<dbReference type="Gene3D" id="1.20.58.70">
    <property type="match status" value="1"/>
</dbReference>
<dbReference type="PROSITE" id="PS50192">
    <property type="entry name" value="T_SNARE"/>
    <property type="match status" value="1"/>
</dbReference>
<dbReference type="GO" id="GO:0006836">
    <property type="term" value="P:neurotransmitter transport"/>
    <property type="evidence" value="ECO:0007669"/>
    <property type="project" value="UniProtKB-KW"/>
</dbReference>
<dbReference type="GO" id="GO:0006886">
    <property type="term" value="P:intracellular protein transport"/>
    <property type="evidence" value="ECO:0007669"/>
    <property type="project" value="InterPro"/>
</dbReference>
<protein>
    <submittedName>
        <fullName evidence="8">Syntaxin-3</fullName>
    </submittedName>
</protein>
<dbReference type="SMART" id="SM00397">
    <property type="entry name" value="t_SNARE"/>
    <property type="match status" value="1"/>
</dbReference>
<dbReference type="Pfam" id="PF00804">
    <property type="entry name" value="Syntaxin"/>
    <property type="match status" value="1"/>
</dbReference>
<dbReference type="Gene3D" id="1.20.5.110">
    <property type="match status" value="1"/>
</dbReference>
<dbReference type="InterPro" id="IPR006011">
    <property type="entry name" value="Syntaxin_N"/>
</dbReference>
<dbReference type="GO" id="GO:0000149">
    <property type="term" value="F:SNARE binding"/>
    <property type="evidence" value="ECO:0007669"/>
    <property type="project" value="TreeGrafter"/>
</dbReference>
<dbReference type="PANTHER" id="PTHR19957">
    <property type="entry name" value="SYNTAXIN"/>
    <property type="match status" value="1"/>
</dbReference>
<name>A0A6J1TG59_FRAOC</name>
<feature type="coiled-coil region" evidence="4">
    <location>
        <begin position="221"/>
        <end position="251"/>
    </location>
</feature>
<dbReference type="InterPro" id="IPR000727">
    <property type="entry name" value="T_SNARE_dom"/>
</dbReference>
<dbReference type="PROSITE" id="PS00914">
    <property type="entry name" value="SYNTAXIN"/>
    <property type="match status" value="1"/>
</dbReference>
<comment type="similarity">
    <text evidence="2">Belongs to the syntaxin family.</text>
</comment>
<dbReference type="InterPro" id="IPR010989">
    <property type="entry name" value="SNARE"/>
</dbReference>
<keyword evidence="3" id="KW-0532">Neurotransmitter transport</keyword>
<keyword evidence="5" id="KW-0472">Membrane</keyword>
<dbReference type="AlphaFoldDB" id="A0A6J1TG59"/>
<accession>A0A6J1TG59</accession>
<keyword evidence="5" id="KW-0812">Transmembrane</keyword>